<dbReference type="EMBL" id="JAQQWI010000015">
    <property type="protein sequence ID" value="KAK8012967.1"/>
    <property type="molecule type" value="Genomic_DNA"/>
</dbReference>
<evidence type="ECO:0000313" key="3">
    <source>
        <dbReference type="Proteomes" id="UP001396898"/>
    </source>
</evidence>
<protein>
    <recommendedName>
        <fullName evidence="1">DUF7580 domain-containing protein</fullName>
    </recommendedName>
</protein>
<dbReference type="Proteomes" id="UP001396898">
    <property type="component" value="Unassembled WGS sequence"/>
</dbReference>
<reference evidence="2 3" key="1">
    <citation type="submission" date="2023-01" db="EMBL/GenBank/DDBJ databases">
        <title>Analysis of 21 Apiospora genomes using comparative genomics revels a genus with tremendous synthesis potential of carbohydrate active enzymes and secondary metabolites.</title>
        <authorList>
            <person name="Sorensen T."/>
        </authorList>
    </citation>
    <scope>NUCLEOTIDE SEQUENCE [LARGE SCALE GENOMIC DNA]</scope>
    <source>
        <strain evidence="2 3">CBS 20057</strain>
    </source>
</reference>
<keyword evidence="3" id="KW-1185">Reference proteome</keyword>
<gene>
    <name evidence="2" type="ORF">PG991_010342</name>
</gene>
<dbReference type="InterPro" id="IPR056002">
    <property type="entry name" value="DUF7580"/>
</dbReference>
<dbReference type="PANTHER" id="PTHR35186">
    <property type="entry name" value="ANK_REP_REGION DOMAIN-CONTAINING PROTEIN"/>
    <property type="match status" value="1"/>
</dbReference>
<comment type="caution">
    <text evidence="2">The sequence shown here is derived from an EMBL/GenBank/DDBJ whole genome shotgun (WGS) entry which is preliminary data.</text>
</comment>
<evidence type="ECO:0000259" key="1">
    <source>
        <dbReference type="Pfam" id="PF24476"/>
    </source>
</evidence>
<name>A0ABR1RJ45_9PEZI</name>
<proteinExistence type="predicted"/>
<dbReference type="PANTHER" id="PTHR35186:SF4">
    <property type="entry name" value="PRION-INHIBITION AND PROPAGATION HELO DOMAIN-CONTAINING PROTEIN"/>
    <property type="match status" value="1"/>
</dbReference>
<dbReference type="Pfam" id="PF24476">
    <property type="entry name" value="DUF7580"/>
    <property type="match status" value="1"/>
</dbReference>
<sequence>MIIEGIKLYREVAGKNTRRGFLMRLETLTVELDAEYMILKNTRDIILYDIKASTSVAFTGGSGLGLENWKEGGNLHQRVEERLGSSANSFRQTAQQMEAVIIELMAKLGMDKAGKACPSLFPFLIYIPLANLCRLGRSNQRLRDLTQQSAELAPKTRSKTRGRLISLTRGLLSNVYNALSGSLSCTCTRSHGVNLQLENYPTSVLKHGDEDMATEGIAVHAVLSFDPPWHQCKCASWRWEEVQIQKSALQFSLTPDLQSIQLTKPSRLRRKERSKECSTEVLISKKNVAVEVGSPSDSDLLFNLCETFRSTQEVQPQAPYGYVLDRSTAGGCRLRISSLCHGEDDWTPFTLKDILLRRGERIPRLAFKHKVKLAPILARTLLQLSPSSWLPAVLTSEHIIFIRRPTVATFYDCVYVSKSLPERPPSAYKMNCERKFDLPSDYTEDEGRLFSLGILLMELVLGATWESIRDSATSSSDIDVAEECLSRVQAEGDHYYRAIKCCIEFEFLEPEADLDKAPFRQEVYDKVVGLLEDNLS</sequence>
<accession>A0ABR1RJ45</accession>
<organism evidence="2 3">
    <name type="scientific">Apiospora marii</name>
    <dbReference type="NCBI Taxonomy" id="335849"/>
    <lineage>
        <taxon>Eukaryota</taxon>
        <taxon>Fungi</taxon>
        <taxon>Dikarya</taxon>
        <taxon>Ascomycota</taxon>
        <taxon>Pezizomycotina</taxon>
        <taxon>Sordariomycetes</taxon>
        <taxon>Xylariomycetidae</taxon>
        <taxon>Amphisphaeriales</taxon>
        <taxon>Apiosporaceae</taxon>
        <taxon>Apiospora</taxon>
    </lineage>
</organism>
<feature type="domain" description="DUF7580" evidence="1">
    <location>
        <begin position="168"/>
        <end position="536"/>
    </location>
</feature>
<evidence type="ECO:0000313" key="2">
    <source>
        <dbReference type="EMBL" id="KAK8012967.1"/>
    </source>
</evidence>